<name>A0A2R3Z6J2_9FLAO</name>
<sequence>MRRHILIGVFVCFILTNCSKDNKELPGSGQEESNLVLSTKELFQTSFLPTFTNYFGRDIGTHTYRGASLAVDWKHEYDEKGRLAKSVMYEKYPSRVLKEISFSDYSADDLSMKVKIKIFTYFLSFPLVDEKFYALELNDDFSLKKLTDEDGSYRTFDELNSQNFVTKLGYVVPDGVKLWTTNYAYDEKGNVTKYTSDYHQYYMTNASVDYTYTDFGDPKSYYFQNEEGLFSKVEYFYREDNTLEKLEEEFKDGEESFGTKIYTYDLNEKYLTRITNFGDGSKNVINYNENEIIIEDFEANGLLSKVDIYKNQEENYFLRMHKEYLNGSIHLIQYFTSNGDLDYTEYYDENGNLAETVYE</sequence>
<dbReference type="EMBL" id="CP028136">
    <property type="protein sequence ID" value="AVR45896.1"/>
    <property type="molecule type" value="Genomic_DNA"/>
</dbReference>
<keyword evidence="2" id="KW-1185">Reference proteome</keyword>
<evidence type="ECO:0000313" key="1">
    <source>
        <dbReference type="EMBL" id="AVR45896.1"/>
    </source>
</evidence>
<gene>
    <name evidence="1" type="ORF">C7S20_11890</name>
</gene>
<evidence type="ECO:0000313" key="2">
    <source>
        <dbReference type="Proteomes" id="UP000241507"/>
    </source>
</evidence>
<dbReference type="RefSeq" id="WP_107012671.1">
    <property type="nucleotide sequence ID" value="NZ_CP028136.1"/>
</dbReference>
<protein>
    <submittedName>
        <fullName evidence="1">Uncharacterized protein</fullName>
    </submittedName>
</protein>
<reference evidence="2" key="1">
    <citation type="submission" date="2018-03" db="EMBL/GenBank/DDBJ databases">
        <title>Gramella fulva sp. nov., isolated from a dry surface of tidal flat.</title>
        <authorList>
            <person name="Hwang S.H."/>
            <person name="Hwang W.M."/>
            <person name="Kang K."/>
            <person name="Ahn T.-Y."/>
        </authorList>
    </citation>
    <scope>NUCLEOTIDE SEQUENCE [LARGE SCALE GENOMIC DNA]</scope>
    <source>
        <strain evidence="2">SH35</strain>
    </source>
</reference>
<dbReference type="OrthoDB" id="1424807at2"/>
<dbReference type="Proteomes" id="UP000241507">
    <property type="component" value="Chromosome"/>
</dbReference>
<organism evidence="1 2">
    <name type="scientific">Christiangramia fulva</name>
    <dbReference type="NCBI Taxonomy" id="2126553"/>
    <lineage>
        <taxon>Bacteria</taxon>
        <taxon>Pseudomonadati</taxon>
        <taxon>Bacteroidota</taxon>
        <taxon>Flavobacteriia</taxon>
        <taxon>Flavobacteriales</taxon>
        <taxon>Flavobacteriaceae</taxon>
        <taxon>Christiangramia</taxon>
    </lineage>
</organism>
<proteinExistence type="predicted"/>
<dbReference type="AlphaFoldDB" id="A0A2R3Z6J2"/>
<accession>A0A2R3Z6J2</accession>
<dbReference type="KEGG" id="grs:C7S20_11890"/>